<keyword evidence="4" id="KW-1185">Reference proteome</keyword>
<gene>
    <name evidence="3" type="ORF">AGERDE_LOCUS7675</name>
</gene>
<feature type="compositionally biased region" description="Polar residues" evidence="1">
    <location>
        <begin position="1"/>
        <end position="16"/>
    </location>
</feature>
<evidence type="ECO:0000256" key="1">
    <source>
        <dbReference type="SAM" id="MobiDB-lite"/>
    </source>
</evidence>
<feature type="domain" description="Protein kinase" evidence="2">
    <location>
        <begin position="121"/>
        <end position="452"/>
    </location>
</feature>
<dbReference type="InterPro" id="IPR001245">
    <property type="entry name" value="Ser-Thr/Tyr_kinase_cat_dom"/>
</dbReference>
<dbReference type="GO" id="GO:0005524">
    <property type="term" value="F:ATP binding"/>
    <property type="evidence" value="ECO:0007669"/>
    <property type="project" value="InterPro"/>
</dbReference>
<evidence type="ECO:0000259" key="2">
    <source>
        <dbReference type="PROSITE" id="PS50011"/>
    </source>
</evidence>
<dbReference type="SUPFAM" id="SSF56112">
    <property type="entry name" value="Protein kinase-like (PK-like)"/>
    <property type="match status" value="1"/>
</dbReference>
<evidence type="ECO:0000313" key="4">
    <source>
        <dbReference type="Proteomes" id="UP000789831"/>
    </source>
</evidence>
<dbReference type="AlphaFoldDB" id="A0A9N9BL23"/>
<dbReference type="Proteomes" id="UP000789831">
    <property type="component" value="Unassembled WGS sequence"/>
</dbReference>
<dbReference type="Pfam" id="PF07714">
    <property type="entry name" value="PK_Tyr_Ser-Thr"/>
    <property type="match status" value="1"/>
</dbReference>
<accession>A0A9N9BL23</accession>
<dbReference type="PROSITE" id="PS50011">
    <property type="entry name" value="PROTEIN_KINASE_DOM"/>
    <property type="match status" value="1"/>
</dbReference>
<dbReference type="PANTHER" id="PTHR44329">
    <property type="entry name" value="SERINE/THREONINE-PROTEIN KINASE TNNI3K-RELATED"/>
    <property type="match status" value="1"/>
</dbReference>
<dbReference type="EMBL" id="CAJVPL010001450">
    <property type="protein sequence ID" value="CAG8571787.1"/>
    <property type="molecule type" value="Genomic_DNA"/>
</dbReference>
<reference evidence="3" key="1">
    <citation type="submission" date="2021-06" db="EMBL/GenBank/DDBJ databases">
        <authorList>
            <person name="Kallberg Y."/>
            <person name="Tangrot J."/>
            <person name="Rosling A."/>
        </authorList>
    </citation>
    <scope>NUCLEOTIDE SEQUENCE</scope>
    <source>
        <strain evidence="3">MT106</strain>
    </source>
</reference>
<dbReference type="Gene3D" id="1.10.510.10">
    <property type="entry name" value="Transferase(Phosphotransferase) domain 1"/>
    <property type="match status" value="2"/>
</dbReference>
<sequence length="551" mass="63430">MGTCISKNPESTNSGQIIIHPKHNKLQKKRRSQRRKLEGAPNNNHDTSLFPPPGKTCLTCNQPYTTRSVRGWCQPCEARRFQDDFPNWNTGNAALDNFIRESQLQNSMPNRFLEWIPFDKFQGVREIGRGGHGVVYKATWHMGPKLYFDEMKQYWVREGETKVVLKRLYASQLANEEYWNKLHSHRSTHSKCVPRWYGLSQDPQSREYIIVSQPTDVDLRQYLRENFKELTWEKKLGIVYNILHGLMELHNSRIVHKNLHSGNILRQYNGSQSLTFITDLGQSSHDAKLAWEICDGLRPEIVVTMPMCFVELMEQCWRADPKERPDIRSLEKTLMSWGWHMGLSQKQKIAEQFVAAEQDRLKAIEEAGDNVMESAFPVLHPKAIYYSRRLNFPDLPDPRDRTLTSVACSNDIYSVYSIYSESEYASSFVNSINENNNSDVGSEEKRYSRAFLREGLATVTTFRLGVNNGNELAGRSSLYSIEATEDEGYEEEHKLSFPITISKSMASEIKNNNNSLEISLVVYNDRINSKKSSSSLRKDKDSQRCGGGIEI</sequence>
<dbReference type="InterPro" id="IPR000719">
    <property type="entry name" value="Prot_kinase_dom"/>
</dbReference>
<dbReference type="InterPro" id="IPR051681">
    <property type="entry name" value="Ser/Thr_Kinases-Pseudokinases"/>
</dbReference>
<feature type="region of interest" description="Disordered" evidence="1">
    <location>
        <begin position="1"/>
        <end position="50"/>
    </location>
</feature>
<evidence type="ECO:0000313" key="3">
    <source>
        <dbReference type="EMBL" id="CAG8571787.1"/>
    </source>
</evidence>
<dbReference type="InterPro" id="IPR011009">
    <property type="entry name" value="Kinase-like_dom_sf"/>
</dbReference>
<dbReference type="GO" id="GO:0004674">
    <property type="term" value="F:protein serine/threonine kinase activity"/>
    <property type="evidence" value="ECO:0007669"/>
    <property type="project" value="TreeGrafter"/>
</dbReference>
<name>A0A9N9BL23_9GLOM</name>
<dbReference type="OrthoDB" id="544350at2759"/>
<comment type="caution">
    <text evidence="3">The sequence shown here is derived from an EMBL/GenBank/DDBJ whole genome shotgun (WGS) entry which is preliminary data.</text>
</comment>
<protein>
    <submittedName>
        <fullName evidence="3">11112_t:CDS:1</fullName>
    </submittedName>
</protein>
<organism evidence="3 4">
    <name type="scientific">Ambispora gerdemannii</name>
    <dbReference type="NCBI Taxonomy" id="144530"/>
    <lineage>
        <taxon>Eukaryota</taxon>
        <taxon>Fungi</taxon>
        <taxon>Fungi incertae sedis</taxon>
        <taxon>Mucoromycota</taxon>
        <taxon>Glomeromycotina</taxon>
        <taxon>Glomeromycetes</taxon>
        <taxon>Archaeosporales</taxon>
        <taxon>Ambisporaceae</taxon>
        <taxon>Ambispora</taxon>
    </lineage>
</organism>
<proteinExistence type="predicted"/>
<feature type="region of interest" description="Disordered" evidence="1">
    <location>
        <begin position="532"/>
        <end position="551"/>
    </location>
</feature>
<feature type="compositionally biased region" description="Basic residues" evidence="1">
    <location>
        <begin position="20"/>
        <end position="34"/>
    </location>
</feature>